<dbReference type="RefSeq" id="WP_127161692.1">
    <property type="nucleotide sequence ID" value="NZ_CP029822.1"/>
</dbReference>
<name>A0A3S9XAY0_9GAMM</name>
<evidence type="ECO:0000256" key="5">
    <source>
        <dbReference type="ARBA" id="ARBA00020382"/>
    </source>
</evidence>
<evidence type="ECO:0000313" key="19">
    <source>
        <dbReference type="Proteomes" id="UP000273143"/>
    </source>
</evidence>
<dbReference type="InterPro" id="IPR036291">
    <property type="entry name" value="NAD(P)-bd_dom_sf"/>
</dbReference>
<dbReference type="EC" id="1.1.1.37" evidence="4 10"/>
<evidence type="ECO:0000256" key="4">
    <source>
        <dbReference type="ARBA" id="ARBA00012995"/>
    </source>
</evidence>
<evidence type="ECO:0000256" key="6">
    <source>
        <dbReference type="ARBA" id="ARBA00022532"/>
    </source>
</evidence>
<dbReference type="FunFam" id="3.90.110.10:FF:000001">
    <property type="entry name" value="Malate dehydrogenase"/>
    <property type="match status" value="1"/>
</dbReference>
<protein>
    <recommendedName>
        <fullName evidence="5 10">Malate dehydrogenase</fullName>
        <ecNumber evidence="4 10">1.1.1.37</ecNumber>
    </recommendedName>
</protein>
<proteinExistence type="inferred from homology"/>
<dbReference type="InterPro" id="IPR022383">
    <property type="entry name" value="Lactate/malate_DH_C"/>
</dbReference>
<comment type="subunit">
    <text evidence="3">Homodimer.</text>
</comment>
<dbReference type="PANTHER" id="PTHR11540:SF16">
    <property type="entry name" value="MALATE DEHYDROGENASE, MITOCHONDRIAL"/>
    <property type="match status" value="1"/>
</dbReference>
<evidence type="ECO:0000256" key="3">
    <source>
        <dbReference type="ARBA" id="ARBA00011738"/>
    </source>
</evidence>
<gene>
    <name evidence="18" type="ORF">DM558_01225</name>
</gene>
<accession>A0A3S9XAY0</accession>
<dbReference type="Proteomes" id="UP000273143">
    <property type="component" value="Chromosome"/>
</dbReference>
<evidence type="ECO:0000256" key="14">
    <source>
        <dbReference type="RuleBase" id="RU000422"/>
    </source>
</evidence>
<dbReference type="Gene3D" id="3.40.50.720">
    <property type="entry name" value="NAD(P)-binding Rossmann-like Domain"/>
    <property type="match status" value="1"/>
</dbReference>
<dbReference type="SMR" id="A0A3S9XAY0"/>
<keyword evidence="19" id="KW-1185">Reference proteome</keyword>
<dbReference type="CDD" id="cd01337">
    <property type="entry name" value="MDH_glyoxysomal_mitochondrial"/>
    <property type="match status" value="1"/>
</dbReference>
<feature type="binding site" evidence="13">
    <location>
        <position position="227"/>
    </location>
    <ligand>
        <name>NAD(+)</name>
        <dbReference type="ChEBI" id="CHEBI:57540"/>
    </ligand>
</feature>
<dbReference type="GO" id="GO:0005737">
    <property type="term" value="C:cytoplasm"/>
    <property type="evidence" value="ECO:0007669"/>
    <property type="project" value="TreeGrafter"/>
</dbReference>
<dbReference type="PANTHER" id="PTHR11540">
    <property type="entry name" value="MALATE AND LACTATE DEHYDROGENASE"/>
    <property type="match status" value="1"/>
</dbReference>
<feature type="binding site" evidence="12">
    <location>
        <position position="153"/>
    </location>
    <ligand>
        <name>substrate</name>
    </ligand>
</feature>
<dbReference type="SUPFAM" id="SSF56327">
    <property type="entry name" value="LDH C-terminal domain-like"/>
    <property type="match status" value="1"/>
</dbReference>
<feature type="binding site" evidence="13">
    <location>
        <position position="34"/>
    </location>
    <ligand>
        <name>NAD(+)</name>
        <dbReference type="ChEBI" id="CHEBI:57540"/>
    </ligand>
</feature>
<comment type="similarity">
    <text evidence="2">Belongs to the LDH/MDH superfamily. MDH type 1 family.</text>
</comment>
<evidence type="ECO:0000256" key="10">
    <source>
        <dbReference type="NCBIfam" id="TIGR01772"/>
    </source>
</evidence>
<evidence type="ECO:0000256" key="12">
    <source>
        <dbReference type="PIRSR" id="PIRSR000102-2"/>
    </source>
</evidence>
<evidence type="ECO:0000256" key="13">
    <source>
        <dbReference type="PIRSR" id="PIRSR000102-3"/>
    </source>
</evidence>
<feature type="domain" description="Lactate/malate dehydrogenase N-terminal" evidence="16">
    <location>
        <begin position="1"/>
        <end position="145"/>
    </location>
</feature>
<dbReference type="SUPFAM" id="SSF51735">
    <property type="entry name" value="NAD(P)-binding Rossmann-fold domains"/>
    <property type="match status" value="1"/>
</dbReference>
<dbReference type="Pfam" id="PF00056">
    <property type="entry name" value="Ldh_1_N"/>
    <property type="match status" value="1"/>
</dbReference>
<comment type="function">
    <text evidence="1">Catalyzes the reversible oxidation of malate to oxaloacetate.</text>
</comment>
<feature type="binding site" evidence="13">
    <location>
        <begin position="117"/>
        <end position="119"/>
    </location>
    <ligand>
        <name>NAD(+)</name>
        <dbReference type="ChEBI" id="CHEBI:57540"/>
    </ligand>
</feature>
<dbReference type="Gene3D" id="3.90.110.10">
    <property type="entry name" value="Lactate dehydrogenase/glycoside hydrolase, family 4, C-terminal"/>
    <property type="match status" value="1"/>
</dbReference>
<feature type="active site" description="Proton acceptor" evidence="11">
    <location>
        <position position="177"/>
    </location>
</feature>
<feature type="binding site" evidence="13">
    <location>
        <position position="94"/>
    </location>
    <ligand>
        <name>NAD(+)</name>
        <dbReference type="ChEBI" id="CHEBI:57540"/>
    </ligand>
</feature>
<evidence type="ECO:0000256" key="1">
    <source>
        <dbReference type="ARBA" id="ARBA00003966"/>
    </source>
</evidence>
<dbReference type="InterPro" id="IPR015955">
    <property type="entry name" value="Lactate_DH/Glyco_Ohase_4_C"/>
</dbReference>
<dbReference type="FunFam" id="3.40.50.720:FF:000017">
    <property type="entry name" value="Malate dehydrogenase"/>
    <property type="match status" value="1"/>
</dbReference>
<dbReference type="GO" id="GO:0006099">
    <property type="term" value="P:tricarboxylic acid cycle"/>
    <property type="evidence" value="ECO:0007669"/>
    <property type="project" value="UniProtKB-UniRule"/>
</dbReference>
<evidence type="ECO:0000256" key="9">
    <source>
        <dbReference type="ARBA" id="ARBA00048313"/>
    </source>
</evidence>
<dbReference type="GO" id="GO:0030060">
    <property type="term" value="F:L-malate dehydrogenase (NAD+) activity"/>
    <property type="evidence" value="ECO:0007669"/>
    <property type="project" value="UniProtKB-UniRule"/>
</dbReference>
<dbReference type="InterPro" id="IPR010097">
    <property type="entry name" value="Malate_DH_type1"/>
</dbReference>
<dbReference type="PROSITE" id="PS00068">
    <property type="entry name" value="MDH"/>
    <property type="match status" value="1"/>
</dbReference>
<dbReference type="KEGG" id="emo:DM558_01225"/>
<reference evidence="19" key="1">
    <citation type="submission" date="2018-06" db="EMBL/GenBank/DDBJ databases">
        <title>Complete genome of Pseudomonas insecticola strain QZS01.</title>
        <authorList>
            <person name="Wang J."/>
            <person name="Su Q."/>
        </authorList>
    </citation>
    <scope>NUCLEOTIDE SEQUENCE [LARGE SCALE GENOMIC DNA]</scope>
    <source>
        <strain evidence="19">QZS01</strain>
    </source>
</reference>
<evidence type="ECO:0000259" key="16">
    <source>
        <dbReference type="Pfam" id="PF00056"/>
    </source>
</evidence>
<dbReference type="EMBL" id="CP029822">
    <property type="protein sequence ID" value="AZS49481.1"/>
    <property type="molecule type" value="Genomic_DNA"/>
</dbReference>
<dbReference type="Pfam" id="PF02866">
    <property type="entry name" value="Ldh_1_C"/>
    <property type="match status" value="1"/>
</dbReference>
<dbReference type="PIRSF" id="PIRSF000102">
    <property type="entry name" value="Lac_mal_DH"/>
    <property type="match status" value="1"/>
</dbReference>
<feature type="domain" description="Lactate/malate dehydrogenase C-terminal" evidence="17">
    <location>
        <begin position="147"/>
        <end position="309"/>
    </location>
</feature>
<evidence type="ECO:0000313" key="18">
    <source>
        <dbReference type="EMBL" id="AZS49481.1"/>
    </source>
</evidence>
<comment type="catalytic activity">
    <reaction evidence="9 14">
        <text>(S)-malate + NAD(+) = oxaloacetate + NADH + H(+)</text>
        <dbReference type="Rhea" id="RHEA:21432"/>
        <dbReference type="ChEBI" id="CHEBI:15378"/>
        <dbReference type="ChEBI" id="CHEBI:15589"/>
        <dbReference type="ChEBI" id="CHEBI:16452"/>
        <dbReference type="ChEBI" id="CHEBI:57540"/>
        <dbReference type="ChEBI" id="CHEBI:57945"/>
        <dbReference type="EC" id="1.1.1.37"/>
    </reaction>
</comment>
<evidence type="ECO:0000256" key="8">
    <source>
        <dbReference type="ARBA" id="ARBA00023027"/>
    </source>
</evidence>
<keyword evidence="8 13" id="KW-0520">NAD</keyword>
<evidence type="ECO:0000256" key="2">
    <source>
        <dbReference type="ARBA" id="ARBA00008824"/>
    </source>
</evidence>
<dbReference type="NCBIfam" id="TIGR01772">
    <property type="entry name" value="MDH_euk_gproteo"/>
    <property type="match status" value="1"/>
</dbReference>
<organism evidence="18 19">
    <name type="scientific">Entomomonas moraniae</name>
    <dbReference type="NCBI Taxonomy" id="2213226"/>
    <lineage>
        <taxon>Bacteria</taxon>
        <taxon>Pseudomonadati</taxon>
        <taxon>Pseudomonadota</taxon>
        <taxon>Gammaproteobacteria</taxon>
        <taxon>Pseudomonadales</taxon>
        <taxon>Pseudomonadaceae</taxon>
        <taxon>Entomomonas</taxon>
    </lineage>
</organism>
<sequence>MKVVIIGAAGGTGQALSLLLKTQLPPGSDLSLYDIMPVTKGIAVDLSHIPSAVTVKGYFGDSLPIVLKEADIVLITAGVARKPGMDRSDLFNINAGIIYDLVKQVGRNCPKACLGIITNPVNTLVPIAANVLKKLGVYDPRKLFGITTLDVIRASFFVGSLKNEDSSKITVPVIGGHSGITILPLLSQVNGISFSDQEVEQLTSRIQNAGNDVVEAKAGDGAATLSMGYAALKFTMSLVDGLQGKPNKVEYAFVAGNTAYAPYFSQPVLLGREGVKEYLDVGPLSTFEQQAVEKLSSVLKQEIVLGEQFFKERTSTS</sequence>
<evidence type="ECO:0000256" key="7">
    <source>
        <dbReference type="ARBA" id="ARBA00023002"/>
    </source>
</evidence>
<evidence type="ECO:0000256" key="11">
    <source>
        <dbReference type="PIRSR" id="PIRSR000102-1"/>
    </source>
</evidence>
<evidence type="ECO:0000256" key="15">
    <source>
        <dbReference type="RuleBase" id="RU003369"/>
    </source>
</evidence>
<keyword evidence="7 15" id="KW-0560">Oxidoreductase</keyword>
<dbReference type="AlphaFoldDB" id="A0A3S9XAY0"/>
<feature type="binding site" evidence="12">
    <location>
        <position position="81"/>
    </location>
    <ligand>
        <name>substrate</name>
    </ligand>
</feature>
<dbReference type="InterPro" id="IPR001557">
    <property type="entry name" value="L-lactate/malate_DH"/>
</dbReference>
<feature type="binding site" evidence="12">
    <location>
        <position position="87"/>
    </location>
    <ligand>
        <name>substrate</name>
    </ligand>
</feature>
<feature type="binding site" evidence="12">
    <location>
        <position position="119"/>
    </location>
    <ligand>
        <name>substrate</name>
    </ligand>
</feature>
<feature type="binding site" evidence="13">
    <location>
        <begin position="7"/>
        <end position="13"/>
    </location>
    <ligand>
        <name>NAD(+)</name>
        <dbReference type="ChEBI" id="CHEBI:57540"/>
    </ligand>
</feature>
<dbReference type="GO" id="GO:0006108">
    <property type="term" value="P:malate metabolic process"/>
    <property type="evidence" value="ECO:0007669"/>
    <property type="project" value="InterPro"/>
</dbReference>
<dbReference type="InterPro" id="IPR001252">
    <property type="entry name" value="Malate_DH_AS"/>
</dbReference>
<keyword evidence="6 14" id="KW-0816">Tricarboxylic acid cycle</keyword>
<dbReference type="InterPro" id="IPR001236">
    <property type="entry name" value="Lactate/malate_DH_N"/>
</dbReference>
<evidence type="ECO:0000259" key="17">
    <source>
        <dbReference type="Pfam" id="PF02866"/>
    </source>
</evidence>